<dbReference type="Gene3D" id="3.30.70.2450">
    <property type="match status" value="1"/>
</dbReference>
<feature type="domain" description="FAD-binding" evidence="4">
    <location>
        <begin position="4"/>
        <end position="334"/>
    </location>
</feature>
<comment type="cofactor">
    <cofactor evidence="1">
        <name>FAD</name>
        <dbReference type="ChEBI" id="CHEBI:57692"/>
    </cofactor>
</comment>
<keyword evidence="2" id="KW-0285">Flavoprotein</keyword>
<dbReference type="RefSeq" id="WP_086780690.1">
    <property type="nucleotide sequence ID" value="NZ_JAGIOO010000001.1"/>
</dbReference>
<organism evidence="5 6">
    <name type="scientific">Crossiella equi</name>
    <dbReference type="NCBI Taxonomy" id="130796"/>
    <lineage>
        <taxon>Bacteria</taxon>
        <taxon>Bacillati</taxon>
        <taxon>Actinomycetota</taxon>
        <taxon>Actinomycetes</taxon>
        <taxon>Pseudonocardiales</taxon>
        <taxon>Pseudonocardiaceae</taxon>
        <taxon>Crossiella</taxon>
    </lineage>
</organism>
<keyword evidence="5" id="KW-0503">Monooxygenase</keyword>
<dbReference type="Pfam" id="PF21274">
    <property type="entry name" value="Rng_hyd_C"/>
    <property type="match status" value="1"/>
</dbReference>
<dbReference type="EMBL" id="JAGIOO010000001">
    <property type="protein sequence ID" value="MBP2472135.1"/>
    <property type="molecule type" value="Genomic_DNA"/>
</dbReference>
<evidence type="ECO:0000259" key="4">
    <source>
        <dbReference type="Pfam" id="PF01494"/>
    </source>
</evidence>
<evidence type="ECO:0000256" key="3">
    <source>
        <dbReference type="ARBA" id="ARBA00022827"/>
    </source>
</evidence>
<evidence type="ECO:0000256" key="2">
    <source>
        <dbReference type="ARBA" id="ARBA00022630"/>
    </source>
</evidence>
<comment type="caution">
    <text evidence="5">The sequence shown here is derived from an EMBL/GenBank/DDBJ whole genome shotgun (WGS) entry which is preliminary data.</text>
</comment>
<accession>A0ABS5A8T7</accession>
<sequence length="466" mass="50002">MDVVDVVVVGAGPTGSTVAAELALAGRSVVVLDKRTEVSPHSRAFGVQARTLEALASRGLAEQLIGTGQASPGLMLWGGTTLSLQNLPSPFPFVLVTPQSCVDTLLEKHAVSAGAHVVRGAQVIGLTQHADHVEVLAHTPDGERRLRARYVVGADGAHSTVRTLLDVEFPGKALLNSIMLADVRLTAPPRTVITVNAVKDRFAFLAPFGDGWYRLITWDRRNEDVPDFQATEQAIRETLVAAHGTDHGLAEFRWVGKFRSDERQVAEYRHGRVFLAGDAAHIHSPAGGQGMNTGIQDGFNLGWKLAAVLDGADEAVLDTYQQERHPVGRLVLRSSGAMIRMITLRPAPARLFRRLVPPLLFRVPRLTAKVAGMFSGIALRYPGRGLVGTRAGDVPLRTGGLFAAQRDGGFVLVLATDAPEVTAPVRVVRRTDGGPSILVRPDGYIAWAGDGSWQEALAHWTEPGGF</sequence>
<keyword evidence="5" id="KW-0560">Oxidoreductase</keyword>
<evidence type="ECO:0000313" key="5">
    <source>
        <dbReference type="EMBL" id="MBP2472135.1"/>
    </source>
</evidence>
<dbReference type="Gene3D" id="3.50.50.60">
    <property type="entry name" value="FAD/NAD(P)-binding domain"/>
    <property type="match status" value="1"/>
</dbReference>
<evidence type="ECO:0000313" key="6">
    <source>
        <dbReference type="Proteomes" id="UP001519363"/>
    </source>
</evidence>
<dbReference type="PRINTS" id="PR00420">
    <property type="entry name" value="RNGMNOXGNASE"/>
</dbReference>
<dbReference type="EC" id="1.14.13.50" evidence="5"/>
<dbReference type="Pfam" id="PF01494">
    <property type="entry name" value="FAD_binding_3"/>
    <property type="match status" value="1"/>
</dbReference>
<dbReference type="PANTHER" id="PTHR43004">
    <property type="entry name" value="TRK SYSTEM POTASSIUM UPTAKE PROTEIN"/>
    <property type="match status" value="1"/>
</dbReference>
<dbReference type="InterPro" id="IPR050641">
    <property type="entry name" value="RIFMO-like"/>
</dbReference>
<dbReference type="InterPro" id="IPR036188">
    <property type="entry name" value="FAD/NAD-bd_sf"/>
</dbReference>
<keyword evidence="3" id="KW-0274">FAD</keyword>
<dbReference type="Gene3D" id="3.40.30.120">
    <property type="match status" value="1"/>
</dbReference>
<reference evidence="5 6" key="1">
    <citation type="submission" date="2021-03" db="EMBL/GenBank/DDBJ databases">
        <title>Sequencing the genomes of 1000 actinobacteria strains.</title>
        <authorList>
            <person name="Klenk H.-P."/>
        </authorList>
    </citation>
    <scope>NUCLEOTIDE SEQUENCE [LARGE SCALE GENOMIC DNA]</scope>
    <source>
        <strain evidence="5 6">DSM 44580</strain>
    </source>
</reference>
<proteinExistence type="predicted"/>
<dbReference type="SUPFAM" id="SSF51905">
    <property type="entry name" value="FAD/NAD(P)-binding domain"/>
    <property type="match status" value="1"/>
</dbReference>
<dbReference type="PANTHER" id="PTHR43004:SF19">
    <property type="entry name" value="BINDING MONOOXYGENASE, PUTATIVE (JCVI)-RELATED"/>
    <property type="match status" value="1"/>
</dbReference>
<dbReference type="InterPro" id="IPR002938">
    <property type="entry name" value="FAD-bd"/>
</dbReference>
<protein>
    <submittedName>
        <fullName evidence="5">Pentachlorophenol monooxygenase</fullName>
        <ecNumber evidence="5">1.14.13.50</ecNumber>
    </submittedName>
</protein>
<evidence type="ECO:0000256" key="1">
    <source>
        <dbReference type="ARBA" id="ARBA00001974"/>
    </source>
</evidence>
<dbReference type="GO" id="GO:0018677">
    <property type="term" value="F:pentachlorophenol monooxygenase activity"/>
    <property type="evidence" value="ECO:0007669"/>
    <property type="project" value="UniProtKB-EC"/>
</dbReference>
<name>A0ABS5A8T7_9PSEU</name>
<keyword evidence="6" id="KW-1185">Reference proteome</keyword>
<gene>
    <name evidence="5" type="ORF">JOF53_001007</name>
</gene>
<dbReference type="Proteomes" id="UP001519363">
    <property type="component" value="Unassembled WGS sequence"/>
</dbReference>